<keyword evidence="4" id="KW-1185">Reference proteome</keyword>
<name>A0A1A8ZUE2_PLAOA</name>
<dbReference type="EMBL" id="FLRE01000191">
    <property type="protein sequence ID" value="SBT48250.1"/>
    <property type="molecule type" value="Genomic_DNA"/>
</dbReference>
<evidence type="ECO:0000313" key="3">
    <source>
        <dbReference type="Proteomes" id="UP000078550"/>
    </source>
</evidence>
<reference evidence="1" key="2">
    <citation type="submission" date="2016-05" db="EMBL/GenBank/DDBJ databases">
        <authorList>
            <person name="Lavstsen T."/>
            <person name="Jespersen J.S."/>
        </authorList>
    </citation>
    <scope>NUCLEOTIDE SEQUENCE [LARGE SCALE GENOMIC DNA]</scope>
</reference>
<sequence length="131" mass="15328">MSLTFQASSSSARIYEQVFIFQARFSASSLLLRWIDVKRLLSNYNFGQEVAGVKFSRTGHITRECFFFFFFFLQRRNMNMNGKKKEQGFTRSSVPRRGAQKAFCDAQKSHGHAERYGKLQFGDEYTHIDRV</sequence>
<accession>A0A1A8ZUE2</accession>
<proteinExistence type="predicted"/>
<dbReference type="EMBL" id="FLRD01000148">
    <property type="protein sequence ID" value="SBT47737.1"/>
    <property type="molecule type" value="Genomic_DNA"/>
</dbReference>
<evidence type="ECO:0000313" key="4">
    <source>
        <dbReference type="Proteomes" id="UP000078555"/>
    </source>
</evidence>
<reference evidence="3 4" key="1">
    <citation type="submission" date="2016-05" db="EMBL/GenBank/DDBJ databases">
        <authorList>
            <person name="Naeem Raeece"/>
        </authorList>
    </citation>
    <scope>NUCLEOTIDE SEQUENCE [LARGE SCALE GENOMIC DNA]</scope>
</reference>
<dbReference type="AlphaFoldDB" id="A0A1A8ZUE2"/>
<evidence type="ECO:0000313" key="1">
    <source>
        <dbReference type="EMBL" id="SBT47737.1"/>
    </source>
</evidence>
<evidence type="ECO:0000313" key="2">
    <source>
        <dbReference type="EMBL" id="SBT48250.1"/>
    </source>
</evidence>
<organism evidence="1 4">
    <name type="scientific">Plasmodium ovale wallikeri</name>
    <dbReference type="NCBI Taxonomy" id="864142"/>
    <lineage>
        <taxon>Eukaryota</taxon>
        <taxon>Sar</taxon>
        <taxon>Alveolata</taxon>
        <taxon>Apicomplexa</taxon>
        <taxon>Aconoidasida</taxon>
        <taxon>Haemosporida</taxon>
        <taxon>Plasmodiidae</taxon>
        <taxon>Plasmodium</taxon>
        <taxon>Plasmodium (Plasmodium)</taxon>
    </lineage>
</organism>
<protein>
    <submittedName>
        <fullName evidence="1">Uncharacterized protein</fullName>
    </submittedName>
</protein>
<gene>
    <name evidence="1" type="ORF">POVWA1_056230</name>
    <name evidence="2" type="ORF">POVWA2_055610</name>
</gene>
<dbReference type="Proteomes" id="UP000078555">
    <property type="component" value="Unassembled WGS sequence"/>
</dbReference>
<dbReference type="Proteomes" id="UP000078550">
    <property type="component" value="Unassembled WGS sequence"/>
</dbReference>